<evidence type="ECO:0000256" key="1">
    <source>
        <dbReference type="SAM" id="MobiDB-lite"/>
    </source>
</evidence>
<dbReference type="SUPFAM" id="SSF109998">
    <property type="entry name" value="Triger factor/SurA peptide-binding domain-like"/>
    <property type="match status" value="1"/>
</dbReference>
<evidence type="ECO:0000256" key="2">
    <source>
        <dbReference type="SAM" id="SignalP"/>
    </source>
</evidence>
<protein>
    <submittedName>
        <fullName evidence="3">Parvulin-like peptidyl-prolyl isomerase</fullName>
    </submittedName>
</protein>
<feature type="signal peptide" evidence="2">
    <location>
        <begin position="1"/>
        <end position="28"/>
    </location>
</feature>
<evidence type="ECO:0000313" key="4">
    <source>
        <dbReference type="Proteomes" id="UP000573599"/>
    </source>
</evidence>
<gene>
    <name evidence="3" type="ORF">BJ986_001886</name>
</gene>
<dbReference type="PROSITE" id="PS51257">
    <property type="entry name" value="PROKAR_LIPOPROTEIN"/>
    <property type="match status" value="1"/>
</dbReference>
<dbReference type="InterPro" id="IPR027304">
    <property type="entry name" value="Trigger_fact/SurA_dom_sf"/>
</dbReference>
<evidence type="ECO:0000313" key="3">
    <source>
        <dbReference type="EMBL" id="NYG07399.1"/>
    </source>
</evidence>
<comment type="caution">
    <text evidence="3">The sequence shown here is derived from an EMBL/GenBank/DDBJ whole genome shotgun (WGS) entry which is preliminary data.</text>
</comment>
<reference evidence="3 4" key="1">
    <citation type="submission" date="2020-07" db="EMBL/GenBank/DDBJ databases">
        <title>Sequencing the genomes of 1000 actinobacteria strains.</title>
        <authorList>
            <person name="Klenk H.-P."/>
        </authorList>
    </citation>
    <scope>NUCLEOTIDE SEQUENCE [LARGE SCALE GENOMIC DNA]</scope>
    <source>
        <strain evidence="3 4">DSM 23987</strain>
    </source>
</reference>
<feature type="chain" id="PRO_5032585333" evidence="2">
    <location>
        <begin position="29"/>
        <end position="175"/>
    </location>
</feature>
<name>A0A852WF48_9MICO</name>
<proteinExistence type="predicted"/>
<feature type="region of interest" description="Disordered" evidence="1">
    <location>
        <begin position="155"/>
        <end position="175"/>
    </location>
</feature>
<dbReference type="Proteomes" id="UP000573599">
    <property type="component" value="Unassembled WGS sequence"/>
</dbReference>
<sequence>MKALSALRGSIVTAVVVGVLAVSGCATADTAAVVNGHRISEQEVQEATTQITKAYPGAKLDTASALSSLVMATFINQVADESGKGLSDSAAKAAVAGIPDPVPATLELVKSSLSSQQLTSVEQGKVIALASKAKVTLNPRYGTFDPKKVRFDVSQPNWIKTEPSQSSAPATTPAG</sequence>
<keyword evidence="3" id="KW-0413">Isomerase</keyword>
<dbReference type="RefSeq" id="WP_179421753.1">
    <property type="nucleotide sequence ID" value="NZ_JACCAB010000001.1"/>
</dbReference>
<dbReference type="EMBL" id="JACCAB010000001">
    <property type="protein sequence ID" value="NYG07399.1"/>
    <property type="molecule type" value="Genomic_DNA"/>
</dbReference>
<accession>A0A852WF48</accession>
<dbReference type="AlphaFoldDB" id="A0A852WF48"/>
<keyword evidence="2" id="KW-0732">Signal</keyword>
<organism evidence="3 4">
    <name type="scientific">Pedococcus badiiscoriae</name>
    <dbReference type="NCBI Taxonomy" id="642776"/>
    <lineage>
        <taxon>Bacteria</taxon>
        <taxon>Bacillati</taxon>
        <taxon>Actinomycetota</taxon>
        <taxon>Actinomycetes</taxon>
        <taxon>Micrococcales</taxon>
        <taxon>Intrasporangiaceae</taxon>
        <taxon>Pedococcus</taxon>
    </lineage>
</organism>
<keyword evidence="4" id="KW-1185">Reference proteome</keyword>
<dbReference type="GO" id="GO:0016853">
    <property type="term" value="F:isomerase activity"/>
    <property type="evidence" value="ECO:0007669"/>
    <property type="project" value="UniProtKB-KW"/>
</dbReference>